<dbReference type="Pfam" id="PF01814">
    <property type="entry name" value="Hemerythrin"/>
    <property type="match status" value="1"/>
</dbReference>
<dbReference type="SUPFAM" id="SSF47188">
    <property type="entry name" value="Hemerythrin-like"/>
    <property type="match status" value="1"/>
</dbReference>
<dbReference type="InterPro" id="IPR012312">
    <property type="entry name" value="Hemerythrin-like"/>
</dbReference>
<reference evidence="6" key="1">
    <citation type="submission" date="2017-09" db="EMBL/GenBank/DDBJ databases">
        <authorList>
            <person name="Varghese N."/>
            <person name="Submissions S."/>
        </authorList>
    </citation>
    <scope>NUCLEOTIDE SEQUENCE [LARGE SCALE GENOMIC DNA]</scope>
    <source>
        <strain evidence="6">USBA 140</strain>
    </source>
</reference>
<evidence type="ECO:0000259" key="4">
    <source>
        <dbReference type="Pfam" id="PF01814"/>
    </source>
</evidence>
<evidence type="ECO:0000256" key="3">
    <source>
        <dbReference type="ARBA" id="ARBA00023004"/>
    </source>
</evidence>
<keyword evidence="2" id="KW-0479">Metal-binding</keyword>
<dbReference type="EMBL" id="OCNJ01000006">
    <property type="protein sequence ID" value="SOD96771.1"/>
    <property type="molecule type" value="Genomic_DNA"/>
</dbReference>
<dbReference type="NCBIfam" id="NF033749">
    <property type="entry name" value="bact_hemeryth"/>
    <property type="match status" value="1"/>
</dbReference>
<dbReference type="InterPro" id="IPR035938">
    <property type="entry name" value="Hemerythrin-like_sf"/>
</dbReference>
<evidence type="ECO:0000313" key="6">
    <source>
        <dbReference type="Proteomes" id="UP000219621"/>
    </source>
</evidence>
<dbReference type="GO" id="GO:0046872">
    <property type="term" value="F:metal ion binding"/>
    <property type="evidence" value="ECO:0007669"/>
    <property type="project" value="UniProtKB-KW"/>
</dbReference>
<gene>
    <name evidence="5" type="ORF">SAMN05421508_10685</name>
</gene>
<evidence type="ECO:0000313" key="5">
    <source>
        <dbReference type="EMBL" id="SOD96771.1"/>
    </source>
</evidence>
<dbReference type="PANTHER" id="PTHR37164:SF1">
    <property type="entry name" value="BACTERIOHEMERYTHRIN"/>
    <property type="match status" value="1"/>
</dbReference>
<dbReference type="NCBIfam" id="TIGR02481">
    <property type="entry name" value="hemeryth_dom"/>
    <property type="match status" value="1"/>
</dbReference>
<dbReference type="InterPro" id="IPR050669">
    <property type="entry name" value="Hemerythrin"/>
</dbReference>
<protein>
    <submittedName>
        <fullName evidence="5">Hemerythrin</fullName>
    </submittedName>
</protein>
<evidence type="ECO:0000256" key="2">
    <source>
        <dbReference type="ARBA" id="ARBA00022723"/>
    </source>
</evidence>
<proteinExistence type="inferred from homology"/>
<comment type="similarity">
    <text evidence="1">Belongs to the hemerythrin family.</text>
</comment>
<keyword evidence="6" id="KW-1185">Reference proteome</keyword>
<dbReference type="AlphaFoldDB" id="A0A286GMJ8"/>
<dbReference type="CDD" id="cd12107">
    <property type="entry name" value="Hemerythrin"/>
    <property type="match status" value="1"/>
</dbReference>
<accession>A0A286GMJ8</accession>
<organism evidence="5 6">
    <name type="scientific">Caenispirillum bisanense</name>
    <dbReference type="NCBI Taxonomy" id="414052"/>
    <lineage>
        <taxon>Bacteria</taxon>
        <taxon>Pseudomonadati</taxon>
        <taxon>Pseudomonadota</taxon>
        <taxon>Alphaproteobacteria</taxon>
        <taxon>Rhodospirillales</taxon>
        <taxon>Novispirillaceae</taxon>
        <taxon>Caenispirillum</taxon>
    </lineage>
</organism>
<dbReference type="Gene3D" id="1.20.120.50">
    <property type="entry name" value="Hemerythrin-like"/>
    <property type="match status" value="1"/>
</dbReference>
<name>A0A286GMJ8_9PROT</name>
<evidence type="ECO:0000256" key="1">
    <source>
        <dbReference type="ARBA" id="ARBA00010587"/>
    </source>
</evidence>
<dbReference type="Proteomes" id="UP000219621">
    <property type="component" value="Unassembled WGS sequence"/>
</dbReference>
<sequence length="133" mass="15185">MSVGVEALDADHRKLMGFVNDLHAAVRGRAATADVGRILDDLISYTEYHFEVEERLQKLSRYPGLDDHRKAHEALKAKVYALRDKFKADERALDNMKVFDFLSDWLVRHILGDDMKYKPFLERKPAASKPAAG</sequence>
<feature type="domain" description="Hemerythrin-like" evidence="4">
    <location>
        <begin position="4"/>
        <end position="121"/>
    </location>
</feature>
<keyword evidence="3" id="KW-0408">Iron</keyword>
<dbReference type="PANTHER" id="PTHR37164">
    <property type="entry name" value="BACTERIOHEMERYTHRIN"/>
    <property type="match status" value="1"/>
</dbReference>
<dbReference type="InterPro" id="IPR012827">
    <property type="entry name" value="Hemerythrin_metal-bd"/>
</dbReference>